<reference evidence="3 4" key="1">
    <citation type="submission" date="2018-06" db="EMBL/GenBank/DDBJ databases">
        <title>Genomic Encyclopedia of Archaeal and Bacterial Type Strains, Phase II (KMG-II): from individual species to whole genera.</title>
        <authorList>
            <person name="Goeker M."/>
        </authorList>
    </citation>
    <scope>NUCLEOTIDE SEQUENCE [LARGE SCALE GENOMIC DNA]</scope>
    <source>
        <strain evidence="3 4">DSM 6779</strain>
    </source>
</reference>
<accession>A0A2W7MVQ8</accession>
<dbReference type="InterPro" id="IPR003399">
    <property type="entry name" value="Mce/MlaD"/>
</dbReference>
<comment type="caution">
    <text evidence="3">The sequence shown here is derived from an EMBL/GenBank/DDBJ whole genome shotgun (WGS) entry which is preliminary data.</text>
</comment>
<dbReference type="PANTHER" id="PTHR33371:SF4">
    <property type="entry name" value="INTERMEMBRANE PHOSPHOLIPID TRANSPORT SYSTEM BINDING PROTEIN MLAD"/>
    <property type="match status" value="1"/>
</dbReference>
<feature type="transmembrane region" description="Helical" evidence="1">
    <location>
        <begin position="12"/>
        <end position="31"/>
    </location>
</feature>
<keyword evidence="1" id="KW-0812">Transmembrane</keyword>
<protein>
    <submittedName>
        <fullName evidence="3">Phospholipid/cholesterol/gamma-HCH transport system substrate-binding protein</fullName>
    </submittedName>
</protein>
<evidence type="ECO:0000259" key="2">
    <source>
        <dbReference type="Pfam" id="PF02470"/>
    </source>
</evidence>
<dbReference type="OrthoDB" id="9771725at2"/>
<feature type="domain" description="Mce/MlaD" evidence="2">
    <location>
        <begin position="42"/>
        <end position="115"/>
    </location>
</feature>
<name>A0A2W7MVQ8_9BACT</name>
<dbReference type="Pfam" id="PF02470">
    <property type="entry name" value="MlaD"/>
    <property type="match status" value="1"/>
</dbReference>
<evidence type="ECO:0000313" key="4">
    <source>
        <dbReference type="Proteomes" id="UP000249239"/>
    </source>
</evidence>
<evidence type="ECO:0000313" key="3">
    <source>
        <dbReference type="EMBL" id="PZX11910.1"/>
    </source>
</evidence>
<proteinExistence type="predicted"/>
<keyword evidence="1" id="KW-0472">Membrane</keyword>
<dbReference type="EMBL" id="QKZK01000034">
    <property type="protein sequence ID" value="PZX11910.1"/>
    <property type="molecule type" value="Genomic_DNA"/>
</dbReference>
<dbReference type="RefSeq" id="WP_111446789.1">
    <property type="nucleotide sequence ID" value="NZ_QKZK01000034.1"/>
</dbReference>
<dbReference type="InterPro" id="IPR052336">
    <property type="entry name" value="MlaD_Phospholipid_Transporter"/>
</dbReference>
<keyword evidence="4" id="KW-1185">Reference proteome</keyword>
<organism evidence="3 4">
    <name type="scientific">Breznakibacter xylanolyticus</name>
    <dbReference type="NCBI Taxonomy" id="990"/>
    <lineage>
        <taxon>Bacteria</taxon>
        <taxon>Pseudomonadati</taxon>
        <taxon>Bacteroidota</taxon>
        <taxon>Bacteroidia</taxon>
        <taxon>Marinilabiliales</taxon>
        <taxon>Marinilabiliaceae</taxon>
        <taxon>Breznakibacter</taxon>
    </lineage>
</organism>
<dbReference type="AlphaFoldDB" id="A0A2W7MVQ8"/>
<evidence type="ECO:0000256" key="1">
    <source>
        <dbReference type="SAM" id="Phobius"/>
    </source>
</evidence>
<gene>
    <name evidence="3" type="ORF">LX69_02974</name>
</gene>
<sequence length="323" mass="35310">MTDIQNKRSVVVGLFVFLGILFLVAGILMVGNLRSTFKSKMTVVCLFDDVNGLQTGNNVWFSGVKVGTVGKLQFTHHSKVLVFVNIENSAQHYIRKDAKVKISNDGLMGNKIMVIVGGTQHAPVVADGDTLLVQKTFSTDGMLNTFQENNINLLAITSDLKVIFHKIADGKGTLGQLIMDSAVYENINAASVSLQLSSAKAQELMNAMASITAGLNNNGTLIKELIADTVLFKTLRSSMVQLQQMSDTANVLIRNLKQASSNVQTPFGVLMHDEVAGAHLRETIINLESSSQKLNEDLEAVRHHFLFRGYFKKKAKEAQNNGQ</sequence>
<keyword evidence="1" id="KW-1133">Transmembrane helix</keyword>
<dbReference type="PANTHER" id="PTHR33371">
    <property type="entry name" value="INTERMEMBRANE PHOSPHOLIPID TRANSPORT SYSTEM BINDING PROTEIN MLAD-RELATED"/>
    <property type="match status" value="1"/>
</dbReference>
<dbReference type="Proteomes" id="UP000249239">
    <property type="component" value="Unassembled WGS sequence"/>
</dbReference>